<evidence type="ECO:0000313" key="2">
    <source>
        <dbReference type="EMBL" id="MBD9359624.1"/>
    </source>
</evidence>
<organism evidence="2 3">
    <name type="scientific">Methylomonas fluvii</name>
    <dbReference type="NCBI Taxonomy" id="1854564"/>
    <lineage>
        <taxon>Bacteria</taxon>
        <taxon>Pseudomonadati</taxon>
        <taxon>Pseudomonadota</taxon>
        <taxon>Gammaproteobacteria</taxon>
        <taxon>Methylococcales</taxon>
        <taxon>Methylococcaceae</taxon>
        <taxon>Methylomonas</taxon>
    </lineage>
</organism>
<comment type="caution">
    <text evidence="2">The sequence shown here is derived from an EMBL/GenBank/DDBJ whole genome shotgun (WGS) entry which is preliminary data.</text>
</comment>
<name>A0ABR9D940_9GAMM</name>
<feature type="region of interest" description="Disordered" evidence="1">
    <location>
        <begin position="1"/>
        <end position="46"/>
    </location>
</feature>
<feature type="compositionally biased region" description="Basic and acidic residues" evidence="1">
    <location>
        <begin position="20"/>
        <end position="46"/>
    </location>
</feature>
<keyword evidence="3" id="KW-1185">Reference proteome</keyword>
<accession>A0ABR9D940</accession>
<sequence>MSKSQKVRGAYPTGLQSLESHQDTFRTGDSRYRAPFDGADGTRRSL</sequence>
<protein>
    <submittedName>
        <fullName evidence="2">Uncharacterized protein</fullName>
    </submittedName>
</protein>
<reference evidence="2 3" key="1">
    <citation type="submission" date="2020-09" db="EMBL/GenBank/DDBJ databases">
        <title>Methylomonas albis sp. nov. and Methylomonas fluvii sp. nov.: Two cold-adapted methanotrophs from the River Elbe and an amended description of Methylovulum psychrotolerans strain Eb1.</title>
        <authorList>
            <person name="Bussmann I.K."/>
            <person name="Klings K.-W."/>
            <person name="Warnstedt J."/>
            <person name="Hoppert M."/>
            <person name="Saborowski A."/>
            <person name="Horn F."/>
            <person name="Liebner S."/>
        </authorList>
    </citation>
    <scope>NUCLEOTIDE SEQUENCE [LARGE SCALE GENOMIC DNA]</scope>
    <source>
        <strain evidence="2 3">EbB</strain>
    </source>
</reference>
<dbReference type="RefSeq" id="WP_192392486.1">
    <property type="nucleotide sequence ID" value="NZ_CAJHIU010000001.1"/>
</dbReference>
<dbReference type="EMBL" id="JACXST010000001">
    <property type="protein sequence ID" value="MBD9359624.1"/>
    <property type="molecule type" value="Genomic_DNA"/>
</dbReference>
<evidence type="ECO:0000256" key="1">
    <source>
        <dbReference type="SAM" id="MobiDB-lite"/>
    </source>
</evidence>
<evidence type="ECO:0000313" key="3">
    <source>
        <dbReference type="Proteomes" id="UP000641152"/>
    </source>
</evidence>
<proteinExistence type="predicted"/>
<dbReference type="Proteomes" id="UP000641152">
    <property type="component" value="Unassembled WGS sequence"/>
</dbReference>
<gene>
    <name evidence="2" type="ORF">EBB_03490</name>
</gene>